<gene>
    <name evidence="2" type="ORF">AGABI1DRAFT_131445</name>
</gene>
<dbReference type="OMA" id="TATHNAR"/>
<feature type="compositionally biased region" description="Basic and acidic residues" evidence="1">
    <location>
        <begin position="325"/>
        <end position="347"/>
    </location>
</feature>
<dbReference type="RefSeq" id="XP_007333076.1">
    <property type="nucleotide sequence ID" value="XM_007333014.1"/>
</dbReference>
<feature type="region of interest" description="Disordered" evidence="1">
    <location>
        <begin position="320"/>
        <end position="463"/>
    </location>
</feature>
<dbReference type="Proteomes" id="UP000008493">
    <property type="component" value="Unassembled WGS sequence"/>
</dbReference>
<name>K5XNV6_AGABU</name>
<dbReference type="KEGG" id="abp:AGABI1DRAFT131445"/>
<evidence type="ECO:0000256" key="1">
    <source>
        <dbReference type="SAM" id="MobiDB-lite"/>
    </source>
</evidence>
<feature type="region of interest" description="Disordered" evidence="1">
    <location>
        <begin position="238"/>
        <end position="301"/>
    </location>
</feature>
<dbReference type="GeneID" id="18827441"/>
<sequence>MSESAAESSTSYRDNYERHKERLLGLVQDIINELDAFQKWGAIEDDAVNVARDYSNPIHDKVKEITEFMFEKRKATRVLEYSPEILLYPESDDDSVWYESSSATSSEGEVDERVSTSFSWKGKEREVYYPENMADREIPSALSKGKGKEPELRCSVPYTMPAGESSSHTNVNEFEHAKADLWKHSIDQANKMFEFYGRLGSTEEGKHFLNEVTWGMHVAAVEIQRLIGFIRPSVSNVPISDSNNDTTATHNARASEPRDMPPQNKGEVTIPEADPCERKLPPNKIIIPGGRISTQLPPRAMRKSKKLLDSLEFASDLGDELEDEVKEKEEPRRVEPLQTRLPRETRTRYNLRSPAVKKTAEGSSRTNDGPGKDERKGTKRKEHKSSSKPADRKRQFEDEEDEDRTREEGSSVRNKKRRREDEAEEKEIKKENSDRAVSLNKRRKGGDESANKGAKARKKIKRS</sequence>
<evidence type="ECO:0000313" key="2">
    <source>
        <dbReference type="EMBL" id="EKM76360.1"/>
    </source>
</evidence>
<dbReference type="EMBL" id="JH971403">
    <property type="protein sequence ID" value="EKM76360.1"/>
    <property type="molecule type" value="Genomic_DNA"/>
</dbReference>
<protein>
    <submittedName>
        <fullName evidence="2">Uncharacterized protein</fullName>
    </submittedName>
</protein>
<evidence type="ECO:0000313" key="3">
    <source>
        <dbReference type="Proteomes" id="UP000008493"/>
    </source>
</evidence>
<dbReference type="InParanoid" id="K5XNV6"/>
<proteinExistence type="predicted"/>
<accession>K5XNV6</accession>
<feature type="compositionally biased region" description="Basic residues" evidence="1">
    <location>
        <begin position="454"/>
        <end position="463"/>
    </location>
</feature>
<dbReference type="AlphaFoldDB" id="K5XNV6"/>
<keyword evidence="3" id="KW-1185">Reference proteome</keyword>
<organism evidence="2 3">
    <name type="scientific">Agaricus bisporus var. burnettii (strain JB137-S8 / ATCC MYA-4627 / FGSC 10392)</name>
    <name type="common">White button mushroom</name>
    <dbReference type="NCBI Taxonomy" id="597362"/>
    <lineage>
        <taxon>Eukaryota</taxon>
        <taxon>Fungi</taxon>
        <taxon>Dikarya</taxon>
        <taxon>Basidiomycota</taxon>
        <taxon>Agaricomycotina</taxon>
        <taxon>Agaricomycetes</taxon>
        <taxon>Agaricomycetidae</taxon>
        <taxon>Agaricales</taxon>
        <taxon>Agaricineae</taxon>
        <taxon>Agaricaceae</taxon>
        <taxon>Agaricus</taxon>
    </lineage>
</organism>
<dbReference type="HOGENOM" id="CLU_583889_0_0_1"/>
<feature type="compositionally biased region" description="Polar residues" evidence="1">
    <location>
        <begin position="238"/>
        <end position="252"/>
    </location>
</feature>
<reference evidence="3" key="1">
    <citation type="journal article" date="2012" name="Proc. Natl. Acad. Sci. U.S.A.">
        <title>Genome sequence of the button mushroom Agaricus bisporus reveals mechanisms governing adaptation to a humic-rich ecological niche.</title>
        <authorList>
            <person name="Morin E."/>
            <person name="Kohler A."/>
            <person name="Baker A.R."/>
            <person name="Foulongne-Oriol M."/>
            <person name="Lombard V."/>
            <person name="Nagy L.G."/>
            <person name="Ohm R.A."/>
            <person name="Patyshakuliyeva A."/>
            <person name="Brun A."/>
            <person name="Aerts A.L."/>
            <person name="Bailey A.M."/>
            <person name="Billette C."/>
            <person name="Coutinho P.M."/>
            <person name="Deakin G."/>
            <person name="Doddapaneni H."/>
            <person name="Floudas D."/>
            <person name="Grimwood J."/>
            <person name="Hilden K."/>
            <person name="Kuees U."/>
            <person name="LaButti K.M."/>
            <person name="Lapidus A."/>
            <person name="Lindquist E.A."/>
            <person name="Lucas S.M."/>
            <person name="Murat C."/>
            <person name="Riley R.W."/>
            <person name="Salamov A.A."/>
            <person name="Schmutz J."/>
            <person name="Subramanian V."/>
            <person name="Woesten H.A.B."/>
            <person name="Xu J."/>
            <person name="Eastwood D.C."/>
            <person name="Foster G.D."/>
            <person name="Sonnenberg A.S."/>
            <person name="Cullen D."/>
            <person name="de Vries R.P."/>
            <person name="Lundell T."/>
            <person name="Hibbett D.S."/>
            <person name="Henrissat B."/>
            <person name="Burton K.S."/>
            <person name="Kerrigan R.W."/>
            <person name="Challen M.P."/>
            <person name="Grigoriev I.V."/>
            <person name="Martin F."/>
        </authorList>
    </citation>
    <scope>NUCLEOTIDE SEQUENCE [LARGE SCALE GENOMIC DNA]</scope>
    <source>
        <strain evidence="3">JB137-S8 / ATCC MYA-4627 / FGSC 10392</strain>
    </source>
</reference>